<accession>A0ABV7Z0N3</accession>
<keyword evidence="2" id="KW-1185">Reference proteome</keyword>
<name>A0ABV7Z0N3_9BACT</name>
<dbReference type="Pfam" id="PF14125">
    <property type="entry name" value="DUF4292"/>
    <property type="match status" value="1"/>
</dbReference>
<dbReference type="Gene3D" id="2.50.20.10">
    <property type="entry name" value="Lipoprotein localisation LolA/LolB/LppX"/>
    <property type="match status" value="1"/>
</dbReference>
<organism evidence="1 2">
    <name type="scientific">Lacihabitans lacunae</name>
    <dbReference type="NCBI Taxonomy" id="1028214"/>
    <lineage>
        <taxon>Bacteria</taxon>
        <taxon>Pseudomonadati</taxon>
        <taxon>Bacteroidota</taxon>
        <taxon>Cytophagia</taxon>
        <taxon>Cytophagales</taxon>
        <taxon>Leadbetterellaceae</taxon>
        <taxon>Lacihabitans</taxon>
    </lineage>
</organism>
<protein>
    <submittedName>
        <fullName evidence="1">DUF4292 domain-containing protein</fullName>
    </submittedName>
</protein>
<sequence length="279" mass="31885">MKFLNLLIITIFVAGFTSCKSHKLKKNEVVITANPGIPEEIKPSQIDTIKAIEAIPKVHFETLETNFESIKIKSKISIKSEKLNQSIPANIHIKKDSTIWISVAIGLEAARASITKDSIFLLDRLNRKAYMASFKELSKQFNFEITYQMLQSFLVGNLPISINSEDLFTKNPNFNQVFQKRNTVEVLNKFDLELNRIFEIEANDTNSDVNLKIAYKSYTKADEKLIPKLILVLLNTDNNPSSPNVSIEIEHSKFDFLDRDVRFPFNIPKGYSIEPLPKF</sequence>
<dbReference type="EMBL" id="JBHRYQ010000001">
    <property type="protein sequence ID" value="MFC3812716.1"/>
    <property type="molecule type" value="Genomic_DNA"/>
</dbReference>
<reference evidence="2" key="1">
    <citation type="journal article" date="2019" name="Int. J. Syst. Evol. Microbiol.">
        <title>The Global Catalogue of Microorganisms (GCM) 10K type strain sequencing project: providing services to taxonomists for standard genome sequencing and annotation.</title>
        <authorList>
            <consortium name="The Broad Institute Genomics Platform"/>
            <consortium name="The Broad Institute Genome Sequencing Center for Infectious Disease"/>
            <person name="Wu L."/>
            <person name="Ma J."/>
        </authorList>
    </citation>
    <scope>NUCLEOTIDE SEQUENCE [LARGE SCALE GENOMIC DNA]</scope>
    <source>
        <strain evidence="2">CECT 7956</strain>
    </source>
</reference>
<dbReference type="InterPro" id="IPR025634">
    <property type="entry name" value="DUF4292"/>
</dbReference>
<evidence type="ECO:0000313" key="2">
    <source>
        <dbReference type="Proteomes" id="UP001595616"/>
    </source>
</evidence>
<comment type="caution">
    <text evidence="1">The sequence shown here is derived from an EMBL/GenBank/DDBJ whole genome shotgun (WGS) entry which is preliminary data.</text>
</comment>
<proteinExistence type="predicted"/>
<dbReference type="RefSeq" id="WP_379839609.1">
    <property type="nucleotide sequence ID" value="NZ_JBHRYQ010000001.1"/>
</dbReference>
<dbReference type="PROSITE" id="PS51257">
    <property type="entry name" value="PROKAR_LIPOPROTEIN"/>
    <property type="match status" value="1"/>
</dbReference>
<evidence type="ECO:0000313" key="1">
    <source>
        <dbReference type="EMBL" id="MFC3812716.1"/>
    </source>
</evidence>
<dbReference type="Proteomes" id="UP001595616">
    <property type="component" value="Unassembled WGS sequence"/>
</dbReference>
<gene>
    <name evidence="1" type="ORF">ACFOOI_18785</name>
</gene>